<keyword evidence="2" id="KW-0732">Signal</keyword>
<reference evidence="3 4" key="1">
    <citation type="submission" date="2016-11" db="EMBL/GenBank/DDBJ databases">
        <title>Study of marine rhodopsin-containing bacteria.</title>
        <authorList>
            <person name="Yoshizawa S."/>
            <person name="Kumagai Y."/>
            <person name="Kogure K."/>
        </authorList>
    </citation>
    <scope>NUCLEOTIDE SEQUENCE [LARGE SCALE GENOMIC DNA]</scope>
    <source>
        <strain evidence="3 4">SAORIC-28</strain>
    </source>
</reference>
<keyword evidence="1" id="KW-0802">TPR repeat</keyword>
<keyword evidence="4" id="KW-1185">Reference proteome</keyword>
<dbReference type="Pfam" id="PF13432">
    <property type="entry name" value="TPR_16"/>
    <property type="match status" value="1"/>
</dbReference>
<evidence type="ECO:0000256" key="1">
    <source>
        <dbReference type="PROSITE-ProRule" id="PRU00339"/>
    </source>
</evidence>
<evidence type="ECO:0008006" key="5">
    <source>
        <dbReference type="Google" id="ProtNLM"/>
    </source>
</evidence>
<dbReference type="Gene3D" id="1.25.40.10">
    <property type="entry name" value="Tetratricopeptide repeat domain"/>
    <property type="match status" value="2"/>
</dbReference>
<dbReference type="AlphaFoldDB" id="A0A271IZL0"/>
<evidence type="ECO:0000313" key="3">
    <source>
        <dbReference type="EMBL" id="PAP76653.1"/>
    </source>
</evidence>
<evidence type="ECO:0000256" key="2">
    <source>
        <dbReference type="SAM" id="SignalP"/>
    </source>
</evidence>
<dbReference type="OrthoDB" id="1521901at2"/>
<protein>
    <recommendedName>
        <fullName evidence="5">GWxTD domain-containing protein</fullName>
    </recommendedName>
</protein>
<feature type="signal peptide" evidence="2">
    <location>
        <begin position="1"/>
        <end position="19"/>
    </location>
</feature>
<feature type="chain" id="PRO_5012809086" description="GWxTD domain-containing protein" evidence="2">
    <location>
        <begin position="20"/>
        <end position="799"/>
    </location>
</feature>
<name>A0A271IZL0_9BACT</name>
<dbReference type="InterPro" id="IPR030959">
    <property type="entry name" value="GWxTD_dom"/>
</dbReference>
<sequence>MYRSALVVALVLAAAVAPAAQSALERGGEAYRDGDYAEAVRLLERAVDSAPDDAEARYLLARVLFDERNPDRDENRAGREIDRALELDGGNVLYLVARLEQLRGDTWNYFQEMYRLRRRRELAREILAIDSTNGYAHEELGAQAIVDYYQYRNAIKLPGLAYRSVEPMQTVADDMDEQQNGFEQAGTSTGDRPTGVDLSQSLGDPLSAGLDEAMEGQFGEDIADRFDVNELRRRGVAVTDFEPRAQAAYDRAIGHLRQALASDPRRRDVYDHVVRLATLSGEYEEALPDLAEMYVQFPEDAGMWLYTGLVNHRLGNFEAAEVAFGRALQTMDEETRAAYTDLTLILPPSEHDAFRADPERFAERYWTSRDPRFLNTANERRTEHYARLVTAELLYRSDDLGIPGWNTERGRLHVRYGLPETDVVIEGGFGLVVNQFAGRDASFAPGNDDPAGAEVANRFNVWDYGDGVRFVFEDPNRNGRFRLYSAPADVFGLASVRDPGAMDFVIRAREEVRRQPERYTFEAPGREVQLPYRVAAFKGDDGRTDLYVNYGIPVAASDAPSDGVQEDVDVTVKTGAFLIGPDRDLLVERRRTVYGLRGAQIVPFEQTRLWTSTEEMSARPADGYEVSLEFETASGQTSAVQRRAVDVPSFEGEGLKLSDLLLAYYVEEADRGEPGRVFRDGVSVQPAPWGVFGVGDPIYLYVEAYGLGVAGDRTDYEVEASLRPKDTSRGVRRFFGRLFGGDGAAVSSAFEVQGDRADDPIYLFLDATGQEAGLYTLTVTVRDRVTGAEAERETDLLLE</sequence>
<dbReference type="Proteomes" id="UP000216339">
    <property type="component" value="Unassembled WGS sequence"/>
</dbReference>
<dbReference type="Pfam" id="PF14559">
    <property type="entry name" value="TPR_19"/>
    <property type="match status" value="1"/>
</dbReference>
<comment type="caution">
    <text evidence="3">The sequence shown here is derived from an EMBL/GenBank/DDBJ whole genome shotgun (WGS) entry which is preliminary data.</text>
</comment>
<accession>A0A271IZL0</accession>
<dbReference type="RefSeq" id="WP_095510312.1">
    <property type="nucleotide sequence ID" value="NZ_MQWD01000001.1"/>
</dbReference>
<dbReference type="PROSITE" id="PS50005">
    <property type="entry name" value="TPR"/>
    <property type="match status" value="1"/>
</dbReference>
<proteinExistence type="predicted"/>
<dbReference type="EMBL" id="MQWD01000001">
    <property type="protein sequence ID" value="PAP76653.1"/>
    <property type="molecule type" value="Genomic_DNA"/>
</dbReference>
<dbReference type="InterPro" id="IPR019734">
    <property type="entry name" value="TPR_rpt"/>
</dbReference>
<dbReference type="SUPFAM" id="SSF48452">
    <property type="entry name" value="TPR-like"/>
    <property type="match status" value="2"/>
</dbReference>
<organism evidence="3 4">
    <name type="scientific">Rubrivirga marina</name>
    <dbReference type="NCBI Taxonomy" id="1196024"/>
    <lineage>
        <taxon>Bacteria</taxon>
        <taxon>Pseudomonadati</taxon>
        <taxon>Rhodothermota</taxon>
        <taxon>Rhodothermia</taxon>
        <taxon>Rhodothermales</taxon>
        <taxon>Rubricoccaceae</taxon>
        <taxon>Rubrivirga</taxon>
    </lineage>
</organism>
<dbReference type="InterPro" id="IPR011990">
    <property type="entry name" value="TPR-like_helical_dom_sf"/>
</dbReference>
<evidence type="ECO:0000313" key="4">
    <source>
        <dbReference type="Proteomes" id="UP000216339"/>
    </source>
</evidence>
<feature type="repeat" description="TPR" evidence="1">
    <location>
        <begin position="20"/>
        <end position="53"/>
    </location>
</feature>
<gene>
    <name evidence="3" type="ORF">BSZ37_09460</name>
</gene>
<dbReference type="NCBIfam" id="TIGR04514">
    <property type="entry name" value="GWxTD_dom"/>
    <property type="match status" value="1"/>
</dbReference>